<sequence length="244" mass="24885">MTEQPRRRRRAPLIAAVAILAVLALVVGAEFLVRHQLRSSVSNAMENGLRTSSVDVGIGSTPALLDLGRGSIDKVTLNAQNATICQVRDVSINADVRDVSTSPSGGRIGESNLALTLSGQAMADLVAGSGQAQGVTATPEPASGTVQLSGFGGLAQIWVRPSVKGGQLDFTITKASLAGRDVPADQAQMMLGGSSRGSGMTQLPLGLKATSVEVTGAGLVASFRGAPTTLPKNKQPLDCKSTGA</sequence>
<proteinExistence type="predicted"/>
<organism evidence="1 2">
    <name type="scientific">Flexivirga aerilata</name>
    <dbReference type="NCBI Taxonomy" id="1656889"/>
    <lineage>
        <taxon>Bacteria</taxon>
        <taxon>Bacillati</taxon>
        <taxon>Actinomycetota</taxon>
        <taxon>Actinomycetes</taxon>
        <taxon>Micrococcales</taxon>
        <taxon>Dermacoccaceae</taxon>
        <taxon>Flexivirga</taxon>
    </lineage>
</organism>
<evidence type="ECO:0000313" key="2">
    <source>
        <dbReference type="Proteomes" id="UP000557772"/>
    </source>
</evidence>
<gene>
    <name evidence="1" type="ORF">HJ588_02240</name>
</gene>
<dbReference type="Pfam" id="PF11209">
    <property type="entry name" value="LmeA"/>
    <property type="match status" value="1"/>
</dbReference>
<accession>A0A849AAZ6</accession>
<keyword evidence="2" id="KW-1185">Reference proteome</keyword>
<dbReference type="RefSeq" id="WP_171151544.1">
    <property type="nucleotide sequence ID" value="NZ_JABENB010000001.1"/>
</dbReference>
<name>A0A849AAZ6_9MICO</name>
<dbReference type="InterPro" id="IPR021373">
    <property type="entry name" value="DUF2993"/>
</dbReference>
<dbReference type="Proteomes" id="UP000557772">
    <property type="component" value="Unassembled WGS sequence"/>
</dbReference>
<protein>
    <submittedName>
        <fullName evidence="1">DUF2993 domain-containing protein</fullName>
    </submittedName>
</protein>
<dbReference type="EMBL" id="JABENB010000001">
    <property type="protein sequence ID" value="NNG38094.1"/>
    <property type="molecule type" value="Genomic_DNA"/>
</dbReference>
<evidence type="ECO:0000313" key="1">
    <source>
        <dbReference type="EMBL" id="NNG38094.1"/>
    </source>
</evidence>
<dbReference type="AlphaFoldDB" id="A0A849AAZ6"/>
<reference evidence="1 2" key="1">
    <citation type="submission" date="2020-05" db="EMBL/GenBank/DDBJ databases">
        <title>Flexivirga sp. ID2601S isolated from air conditioner.</title>
        <authorList>
            <person name="Kim D.H."/>
        </authorList>
    </citation>
    <scope>NUCLEOTIDE SEQUENCE [LARGE SCALE GENOMIC DNA]</scope>
    <source>
        <strain evidence="1 2">ID2601S</strain>
    </source>
</reference>
<comment type="caution">
    <text evidence="1">The sequence shown here is derived from an EMBL/GenBank/DDBJ whole genome shotgun (WGS) entry which is preliminary data.</text>
</comment>